<sequence>MNKLLAKADALNWSPHNHKIVMSSQQSSKRRNNNHFTHLSTAVTIDENDTLSEETPLIFGRSTGLEYNSDSAIYRYDERGPTPLHRHVYYGPGTHYNATGASDDEDDENYLLDAPIPSYTQMATPSRQGSRNSWKGLVGKAKRVSSPPHVNRFTRRSRMRSIKKQLREPLSIQKLRVSAYCTCDQLHLFKFLKWLERIETGQLPGGEINPDGWRHKMYMGAIHSSIAPLTDKRDQSSLPAEYEQKDVFYFATGCTVFWGLSRAEEQEHLRALISFSMGPVKQVEVEDMDYVYGDSNRIVNDAITLSSNCASEKLAISFAMAQSAKLDVFEERVEETIQKTKHIPQNLATTGSIHYSQNDISKLIGRLFIERNDVNLNSDMLDEPDFFWEDDEYEPLYKKMMKYLDVDNRVQILNTRLDILRELLDVLSQQLAHQHDTKLEWIVIWLIVAEVVVQIVWNILIKDILGFFAR</sequence>
<feature type="compositionally biased region" description="Polar residues" evidence="2">
    <location>
        <begin position="120"/>
        <end position="133"/>
    </location>
</feature>
<dbReference type="InterPro" id="IPR051624">
    <property type="entry name" value="RMD1/Sad1-interacting"/>
</dbReference>
<keyword evidence="3" id="KW-0812">Transmembrane</keyword>
<evidence type="ECO:0000259" key="4">
    <source>
        <dbReference type="Pfam" id="PF02582"/>
    </source>
</evidence>
<dbReference type="InterPro" id="IPR003734">
    <property type="entry name" value="DUF155"/>
</dbReference>
<evidence type="ECO:0000256" key="2">
    <source>
        <dbReference type="SAM" id="MobiDB-lite"/>
    </source>
</evidence>
<proteinExistence type="inferred from homology"/>
<evidence type="ECO:0000256" key="1">
    <source>
        <dbReference type="ARBA" id="ARBA00008306"/>
    </source>
</evidence>
<dbReference type="AlphaFoldDB" id="F0WJI1"/>
<reference evidence="5" key="2">
    <citation type="submission" date="2011-02" db="EMBL/GenBank/DDBJ databases">
        <authorList>
            <person name="MacLean D."/>
        </authorList>
    </citation>
    <scope>NUCLEOTIDE SEQUENCE</scope>
</reference>
<evidence type="ECO:0000313" key="5">
    <source>
        <dbReference type="EMBL" id="CCA21430.1"/>
    </source>
</evidence>
<feature type="region of interest" description="Disordered" evidence="2">
    <location>
        <begin position="120"/>
        <end position="148"/>
    </location>
</feature>
<feature type="transmembrane region" description="Helical" evidence="3">
    <location>
        <begin position="441"/>
        <end position="461"/>
    </location>
</feature>
<gene>
    <name evidence="5" type="primary">AlNc14C122G6706</name>
    <name evidence="5" type="ORF">ALNC14_075730</name>
</gene>
<keyword evidence="3" id="KW-0472">Membrane</keyword>
<dbReference type="PANTHER" id="PTHR16255">
    <property type="entry name" value="REQUIRED FOR MEIOTIC NUCLEAR DIVISION PROTEIN 1 HOMOLOG"/>
    <property type="match status" value="1"/>
</dbReference>
<feature type="domain" description="DUF155" evidence="4">
    <location>
        <begin position="247"/>
        <end position="414"/>
    </location>
</feature>
<keyword evidence="3" id="KW-1133">Transmembrane helix</keyword>
<protein>
    <submittedName>
        <fullName evidence="5">Uncharacterized protein AlNc14C122G6706</fullName>
    </submittedName>
</protein>
<comment type="similarity">
    <text evidence="1">Belongs to the RMD1/sif2 family.</text>
</comment>
<evidence type="ECO:0000256" key="3">
    <source>
        <dbReference type="SAM" id="Phobius"/>
    </source>
</evidence>
<reference evidence="5" key="1">
    <citation type="journal article" date="2011" name="PLoS Biol.">
        <title>Gene gain and loss during evolution of obligate parasitism in the white rust pathogen of Arabidopsis thaliana.</title>
        <authorList>
            <person name="Kemen E."/>
            <person name="Gardiner A."/>
            <person name="Schultz-Larsen T."/>
            <person name="Kemen A.C."/>
            <person name="Balmuth A.L."/>
            <person name="Robert-Seilaniantz A."/>
            <person name="Bailey K."/>
            <person name="Holub E."/>
            <person name="Studholme D.J."/>
            <person name="Maclean D."/>
            <person name="Jones J.D."/>
        </authorList>
    </citation>
    <scope>NUCLEOTIDE SEQUENCE</scope>
</reference>
<dbReference type="Pfam" id="PF02582">
    <property type="entry name" value="DUF155"/>
    <property type="match status" value="1"/>
</dbReference>
<accession>F0WJI1</accession>
<name>F0WJI1_9STRA</name>
<dbReference type="PANTHER" id="PTHR16255:SF1">
    <property type="entry name" value="REQUIRED FOR MEIOTIC NUCLEAR DIVISION PROTEIN 1 HOMOLOG"/>
    <property type="match status" value="1"/>
</dbReference>
<dbReference type="HOGENOM" id="CLU_011220_5_0_1"/>
<dbReference type="EMBL" id="FR824167">
    <property type="protein sequence ID" value="CCA21430.1"/>
    <property type="molecule type" value="Genomic_DNA"/>
</dbReference>
<dbReference type="GO" id="GO:0005739">
    <property type="term" value="C:mitochondrion"/>
    <property type="evidence" value="ECO:0007669"/>
    <property type="project" value="UniProtKB-ARBA"/>
</dbReference>
<organism evidence="5">
    <name type="scientific">Albugo laibachii Nc14</name>
    <dbReference type="NCBI Taxonomy" id="890382"/>
    <lineage>
        <taxon>Eukaryota</taxon>
        <taxon>Sar</taxon>
        <taxon>Stramenopiles</taxon>
        <taxon>Oomycota</taxon>
        <taxon>Peronosporomycetes</taxon>
        <taxon>Albuginales</taxon>
        <taxon>Albuginaceae</taxon>
        <taxon>Albugo</taxon>
    </lineage>
</organism>